<evidence type="ECO:0000313" key="2">
    <source>
        <dbReference type="Proteomes" id="UP000050430"/>
    </source>
</evidence>
<dbReference type="EMBL" id="LGCK01000014">
    <property type="protein sequence ID" value="KPL70617.1"/>
    <property type="molecule type" value="Genomic_DNA"/>
</dbReference>
<dbReference type="Proteomes" id="UP000050430">
    <property type="component" value="Unassembled WGS sequence"/>
</dbReference>
<organism evidence="1 2">
    <name type="scientific">Leptolinea tardivitalis</name>
    <dbReference type="NCBI Taxonomy" id="229920"/>
    <lineage>
        <taxon>Bacteria</taxon>
        <taxon>Bacillati</taxon>
        <taxon>Chloroflexota</taxon>
        <taxon>Anaerolineae</taxon>
        <taxon>Anaerolineales</taxon>
        <taxon>Anaerolineaceae</taxon>
        <taxon>Leptolinea</taxon>
    </lineage>
</organism>
<dbReference type="RefSeq" id="WP_062422528.1">
    <property type="nucleotide sequence ID" value="NZ_BBYA01000010.1"/>
</dbReference>
<dbReference type="AlphaFoldDB" id="A0A0P6WWX2"/>
<evidence type="ECO:0000313" key="1">
    <source>
        <dbReference type="EMBL" id="KPL70617.1"/>
    </source>
</evidence>
<sequence>MPRSKTQRNPALKNESIEDNAAQALHSSITLMQDLLVRVVALADEGKNLKELLQILETVGKTSNRLSLLLKNQKQLGGGENLADFLNQALAEVVQEMGDGTEKRKNAAV</sequence>
<protein>
    <submittedName>
        <fullName evidence="1">Uncharacterized protein</fullName>
    </submittedName>
</protein>
<reference evidence="1 2" key="1">
    <citation type="submission" date="2015-07" db="EMBL/GenBank/DDBJ databases">
        <title>Genome sequence of Leptolinea tardivitalis DSM 16556.</title>
        <authorList>
            <person name="Hemp J."/>
            <person name="Ward L.M."/>
            <person name="Pace L.A."/>
            <person name="Fischer W.W."/>
        </authorList>
    </citation>
    <scope>NUCLEOTIDE SEQUENCE [LARGE SCALE GENOMIC DNA]</scope>
    <source>
        <strain evidence="1 2">YMTK-2</strain>
    </source>
</reference>
<keyword evidence="2" id="KW-1185">Reference proteome</keyword>
<gene>
    <name evidence="1" type="ORF">ADM99_16065</name>
</gene>
<comment type="caution">
    <text evidence="1">The sequence shown here is derived from an EMBL/GenBank/DDBJ whole genome shotgun (WGS) entry which is preliminary data.</text>
</comment>
<accession>A0A0P6WWX2</accession>
<dbReference type="STRING" id="229920.ADM99_16065"/>
<proteinExistence type="predicted"/>
<name>A0A0P6WWX2_9CHLR</name>